<sequence>MNYGWPEDDALRAAVVLATRAPSVRNSQPWRFRVGDHRIDLYLDPVQVPAPTDSAQRDAVSSCGAALHHLRIALAAAGWSAVVRRLPNPADADHLASLRLVPHRPTMIELALGNAIPRRQTDRRSFSSELIPPGSVGLVRERAHAHGVTVRQALGTEREQLVEVLATAAARNAGTDRNRTALGSESDCAELLVLGTAADDRLAQLCAGEALSAVLLTATNIGLASCALNESLRDADLRQCVRARVLNGRGHPQSVVKIGWAPTDTITPPVTPRRQLSDVLDLFGAVS</sequence>
<dbReference type="SUPFAM" id="SSF55469">
    <property type="entry name" value="FMN-dependent nitroreductase-like"/>
    <property type="match status" value="2"/>
</dbReference>
<reference evidence="1 2" key="1">
    <citation type="journal article" date="2014" name="Int. J. Syst. Evol. Microbiol.">
        <title>Nocardia vulneris sp. nov., isolated from wounds of human patients in North America.</title>
        <authorList>
            <person name="Lasker B.A."/>
            <person name="Bell M."/>
            <person name="Klenk H.P."/>
            <person name="Sproer C."/>
            <person name="Schumann C."/>
            <person name="Schumann P."/>
            <person name="Brown J.M."/>
        </authorList>
    </citation>
    <scope>NUCLEOTIDE SEQUENCE [LARGE SCALE GENOMIC DNA]</scope>
    <source>
        <strain evidence="1 2">W9851</strain>
    </source>
</reference>
<proteinExistence type="predicted"/>
<organism evidence="1 2">
    <name type="scientific">Nocardia vulneris</name>
    <dbReference type="NCBI Taxonomy" id="1141657"/>
    <lineage>
        <taxon>Bacteria</taxon>
        <taxon>Bacillati</taxon>
        <taxon>Actinomycetota</taxon>
        <taxon>Actinomycetes</taxon>
        <taxon>Mycobacteriales</taxon>
        <taxon>Nocardiaceae</taxon>
        <taxon>Nocardia</taxon>
    </lineage>
</organism>
<keyword evidence="2" id="KW-1185">Reference proteome</keyword>
<dbReference type="EMBL" id="JNFP01000031">
    <property type="protein sequence ID" value="KIA62484.1"/>
    <property type="molecule type" value="Genomic_DNA"/>
</dbReference>
<accession>A0ABR4ZB19</accession>
<dbReference type="PANTHER" id="PTHR23026">
    <property type="entry name" value="NADPH NITROREDUCTASE"/>
    <property type="match status" value="1"/>
</dbReference>
<dbReference type="Proteomes" id="UP000031364">
    <property type="component" value="Unassembled WGS sequence"/>
</dbReference>
<dbReference type="InterPro" id="IPR050627">
    <property type="entry name" value="Nitroreductase/BluB"/>
</dbReference>
<evidence type="ECO:0008006" key="3">
    <source>
        <dbReference type="Google" id="ProtNLM"/>
    </source>
</evidence>
<evidence type="ECO:0000313" key="1">
    <source>
        <dbReference type="EMBL" id="KIA62484.1"/>
    </source>
</evidence>
<protein>
    <recommendedName>
        <fullName evidence="3">NAD(P)H nitroreductase</fullName>
    </recommendedName>
</protein>
<dbReference type="InterPro" id="IPR000415">
    <property type="entry name" value="Nitroreductase-like"/>
</dbReference>
<name>A0ABR4ZB19_9NOCA</name>
<evidence type="ECO:0000313" key="2">
    <source>
        <dbReference type="Proteomes" id="UP000031364"/>
    </source>
</evidence>
<gene>
    <name evidence="1" type="ORF">FG87_24695</name>
</gene>
<dbReference type="PANTHER" id="PTHR23026:SF123">
    <property type="entry name" value="NAD(P)H NITROREDUCTASE RV3131-RELATED"/>
    <property type="match status" value="1"/>
</dbReference>
<comment type="caution">
    <text evidence="1">The sequence shown here is derived from an EMBL/GenBank/DDBJ whole genome shotgun (WGS) entry which is preliminary data.</text>
</comment>
<dbReference type="Gene3D" id="3.40.109.10">
    <property type="entry name" value="NADH Oxidase"/>
    <property type="match status" value="1"/>
</dbReference>